<reference evidence="1 2" key="4">
    <citation type="journal article" date="2020" name="PLoS ONE">
        <title>Taxonomic classification of strain PO100/5 shows a broader geographic distribution and genetic markers of the recently described Corynebacterium silvaticum.</title>
        <authorList>
            <person name="Viana M.V.C."/>
            <person name="Profeta R."/>
            <person name="da Silva A.L."/>
            <person name="Hurtado R."/>
            <person name="Cerqueira J.C."/>
            <person name="Ribeiro B.F.S."/>
            <person name="Almeida M.O."/>
            <person name="Morais-Rodrigues F."/>
            <person name="Soares S.C."/>
            <person name="Oliveira M."/>
            <person name="Tavares L."/>
            <person name="Figueiredo H."/>
            <person name="Wattam A.R."/>
            <person name="Barh D."/>
            <person name="Ghosh P."/>
            <person name="Silva A."/>
            <person name="Azevedo V."/>
        </authorList>
    </citation>
    <scope>NUCLEOTIDE SEQUENCE [LARGE SCALE GENOMIC DNA]</scope>
    <source>
        <strain evidence="1 2">PO100/5</strain>
    </source>
</reference>
<reference evidence="1 2" key="3">
    <citation type="journal article" date="2020" name="Int. J. Syst. Evol. Microbiol.">
        <title>Corynebacterium silvaticum sp. nov., a unique group of NTTB corynebacteria in wild boar and roe deer.</title>
        <authorList>
            <person name="Dangel A."/>
            <person name="Berger A."/>
            <person name="Rau J."/>
            <person name="Eisenberg T."/>
            <person name="Kampfer P."/>
            <person name="Margos G."/>
            <person name="Contzen M."/>
            <person name="Busse H.J."/>
            <person name="Konrad R."/>
            <person name="Peters M."/>
            <person name="Sting R."/>
            <person name="Sing A."/>
        </authorList>
    </citation>
    <scope>NUCLEOTIDE SEQUENCE [LARGE SCALE GENOMIC DNA]</scope>
    <source>
        <strain evidence="1 2">PO100/5</strain>
    </source>
</reference>
<dbReference type="GeneID" id="75008428"/>
<protein>
    <submittedName>
        <fullName evidence="1">Uncharacterized protein</fullName>
    </submittedName>
</protein>
<accession>A0A7Y4PA65</accession>
<dbReference type="KEGG" id="csil:CBE74_09265"/>
<evidence type="ECO:0000313" key="1">
    <source>
        <dbReference type="EMBL" id="ARU46624.1"/>
    </source>
</evidence>
<dbReference type="RefSeq" id="WP_087454418.1">
    <property type="nucleotide sequence ID" value="NZ_CP021417.2"/>
</dbReference>
<evidence type="ECO:0000313" key="2">
    <source>
        <dbReference type="Proteomes" id="UP000195652"/>
    </source>
</evidence>
<proteinExistence type="predicted"/>
<name>A0A7Y4PA65_9CORY</name>
<reference evidence="1 2" key="1">
    <citation type="journal article" date="2014" name="BMC Vet. Res.">
        <title>First report of Corynebacterium pseudotuberculosis from caseous lymphadenitis lesions in Black Alentejano pig (Sus scrofa domesticus).</title>
        <authorList>
            <person name="Oliveira M."/>
            <person name="Barroco C."/>
            <person name="Mottola C."/>
            <person name="Santos R."/>
            <person name="Lemsaddek A."/>
            <person name="Tavares L."/>
            <person name="Semedo-Lemsaddek T."/>
        </authorList>
    </citation>
    <scope>NUCLEOTIDE SEQUENCE [LARGE SCALE GENOMIC DNA]</scope>
    <source>
        <strain evidence="1 2">PO100/5</strain>
    </source>
</reference>
<organism evidence="1 2">
    <name type="scientific">Corynebacterium silvaticum</name>
    <dbReference type="NCBI Taxonomy" id="2320431"/>
    <lineage>
        <taxon>Bacteria</taxon>
        <taxon>Bacillati</taxon>
        <taxon>Actinomycetota</taxon>
        <taxon>Actinomycetes</taxon>
        <taxon>Mycobacteriales</taxon>
        <taxon>Corynebacteriaceae</taxon>
        <taxon>Corynebacterium</taxon>
    </lineage>
</organism>
<dbReference type="AlphaFoldDB" id="A0A7Y4PA65"/>
<sequence length="113" mass="12424">MCNDLPLWGGVDGQAIKVRALAHQETEFYCLDAIRSRVDAALRIEGHIVWPCITKMFNYGCLCAFDAGSNVQHTVELLCAEKSAHTTMDKDSEACVLQRNAKNITAMISFSGS</sequence>
<dbReference type="EMBL" id="CP021417">
    <property type="protein sequence ID" value="ARU46624.1"/>
    <property type="molecule type" value="Genomic_DNA"/>
</dbReference>
<keyword evidence="2" id="KW-1185">Reference proteome</keyword>
<reference evidence="1 2" key="2">
    <citation type="journal article" date="2020" name="Antonie Van Leeuwenhoek">
        <title>Phylogenomic characterisation of a novel corynebacterial species pathogenic to animals.</title>
        <authorList>
            <person name="Moller J."/>
            <person name="Musella L."/>
            <person name="Melnikov V."/>
            <person name="Geissdorfer W."/>
            <person name="Burkovski A."/>
            <person name="Sangal V."/>
        </authorList>
    </citation>
    <scope>NUCLEOTIDE SEQUENCE [LARGE SCALE GENOMIC DNA]</scope>
    <source>
        <strain evidence="1 2">PO100/5</strain>
    </source>
</reference>
<gene>
    <name evidence="1" type="ORF">CBE74_09265</name>
</gene>
<dbReference type="Proteomes" id="UP000195652">
    <property type="component" value="Chromosome"/>
</dbReference>